<keyword evidence="12" id="KW-1185">Reference proteome</keyword>
<dbReference type="Proteomes" id="UP000007798">
    <property type="component" value="Unassembled WGS sequence"/>
</dbReference>
<comment type="similarity">
    <text evidence="5">Belongs to the pyridoxamine 5'-phosphate oxidase family.</text>
</comment>
<dbReference type="SUPFAM" id="SSF50475">
    <property type="entry name" value="FMN-binding split barrel"/>
    <property type="match status" value="1"/>
</dbReference>
<organism evidence="11 12">
    <name type="scientific">Drosophila willistoni</name>
    <name type="common">Fruit fly</name>
    <dbReference type="NCBI Taxonomy" id="7260"/>
    <lineage>
        <taxon>Eukaryota</taxon>
        <taxon>Metazoa</taxon>
        <taxon>Ecdysozoa</taxon>
        <taxon>Arthropoda</taxon>
        <taxon>Hexapoda</taxon>
        <taxon>Insecta</taxon>
        <taxon>Pterygota</taxon>
        <taxon>Neoptera</taxon>
        <taxon>Endopterygota</taxon>
        <taxon>Diptera</taxon>
        <taxon>Brachycera</taxon>
        <taxon>Muscomorpha</taxon>
        <taxon>Ephydroidea</taxon>
        <taxon>Drosophilidae</taxon>
        <taxon>Drosophila</taxon>
        <taxon>Sophophora</taxon>
    </lineage>
</organism>
<dbReference type="PANTHER" id="PTHR10851:SF0">
    <property type="entry name" value="PYRIDOXINE-5'-PHOSPHATE OXIDASE"/>
    <property type="match status" value="1"/>
</dbReference>
<gene>
    <name evidence="11" type="primary">Dwil\GK12025</name>
    <name evidence="11" type="ORF">Dwil_GK12025</name>
</gene>
<comment type="pathway">
    <text evidence="3">Cofactor metabolism; pyridoxal 5'-phosphate salvage; pyridoxal 5'-phosphate from pyridoxamine 5'-phosphate: step 1/1.</text>
</comment>
<keyword evidence="9 11" id="KW-0560">Oxidoreductase</keyword>
<dbReference type="HOGENOM" id="CLU_1058739_0_0_1"/>
<protein>
    <recommendedName>
        <fullName evidence="6">pyridoxal 5'-phosphate synthase</fullName>
        <ecNumber evidence="6">1.4.3.5</ecNumber>
    </recommendedName>
</protein>
<dbReference type="PANTHER" id="PTHR10851">
    <property type="entry name" value="PYRIDOXINE-5-PHOSPHATE OXIDASE"/>
    <property type="match status" value="1"/>
</dbReference>
<dbReference type="GO" id="GO:0010181">
    <property type="term" value="F:FMN binding"/>
    <property type="evidence" value="ECO:0007669"/>
    <property type="project" value="InterPro"/>
</dbReference>
<dbReference type="GO" id="GO:0008615">
    <property type="term" value="P:pyridoxine biosynthetic process"/>
    <property type="evidence" value="ECO:0007669"/>
    <property type="project" value="InterPro"/>
</dbReference>
<dbReference type="GO" id="GO:0004733">
    <property type="term" value="F:pyridoxamine phosphate oxidase activity"/>
    <property type="evidence" value="ECO:0007669"/>
    <property type="project" value="UniProtKB-EC"/>
</dbReference>
<dbReference type="KEGG" id="dwi:6647683"/>
<dbReference type="UniPathway" id="UPA01068">
    <property type="reaction ID" value="UER00304"/>
</dbReference>
<dbReference type="PhylomeDB" id="B4N8C3"/>
<keyword evidence="8" id="KW-0288">FMN</keyword>
<comment type="pathway">
    <text evidence="4">Cofactor metabolism; pyridoxal 5'-phosphate salvage; pyridoxal 5'-phosphate from pyridoxine 5'-phosphate: step 1/1.</text>
</comment>
<name>B4N8C3_DROWI</name>
<sequence>MTASVSFLPKYLSLMISAGRICRPACVSHQRLRLAHSQPCEEHVAIKEPYVILQHWLEFAQTHVPQCSPHLACMATVDKAGQPVTRLTTIEEVNAAGITFFTSLGSRQAGEICSNPHMSLHFNWPVLRRSVRIAGSARQLTSEQVFSQFRRYPRHVQLSISTGSHSRNHDSMPKHWHKKLYARFREYLGSVFGGSPEEIPMPANWGGFLLKPSLYEFGVATGTGETMERMRFRRCLALPRGKRNQTINADRYDWVYDNYIENK</sequence>
<dbReference type="STRING" id="7260.B4N8C3"/>
<comment type="function">
    <text evidence="2">Catalyzes the oxidation of either pyridoxine 5'-phosphate (PNP) or pyridoxamine 5'-phosphate (PMP) into pyridoxal 5'-phosphate (PLP).</text>
</comment>
<accession>B4N8C3</accession>
<dbReference type="Gene3D" id="2.30.110.10">
    <property type="entry name" value="Electron Transport, Fmn-binding Protein, Chain A"/>
    <property type="match status" value="1"/>
</dbReference>
<evidence type="ECO:0000313" key="12">
    <source>
        <dbReference type="Proteomes" id="UP000007798"/>
    </source>
</evidence>
<evidence type="ECO:0000256" key="5">
    <source>
        <dbReference type="ARBA" id="ARBA00007301"/>
    </source>
</evidence>
<dbReference type="EMBL" id="CH964232">
    <property type="protein sequence ID" value="EDW81374.1"/>
    <property type="molecule type" value="Genomic_DNA"/>
</dbReference>
<evidence type="ECO:0000256" key="3">
    <source>
        <dbReference type="ARBA" id="ARBA00004738"/>
    </source>
</evidence>
<comment type="cofactor">
    <cofactor evidence="1">
        <name>FMN</name>
        <dbReference type="ChEBI" id="CHEBI:58210"/>
    </cofactor>
</comment>
<evidence type="ECO:0000256" key="7">
    <source>
        <dbReference type="ARBA" id="ARBA00022630"/>
    </source>
</evidence>
<dbReference type="AlphaFoldDB" id="B4N8C3"/>
<evidence type="ECO:0000256" key="8">
    <source>
        <dbReference type="ARBA" id="ARBA00022643"/>
    </source>
</evidence>
<dbReference type="eggNOG" id="KOG2586">
    <property type="taxonomic scope" value="Eukaryota"/>
</dbReference>
<dbReference type="InterPro" id="IPR012349">
    <property type="entry name" value="Split_barrel_FMN-bd"/>
</dbReference>
<evidence type="ECO:0000256" key="2">
    <source>
        <dbReference type="ARBA" id="ARBA00003691"/>
    </source>
</evidence>
<dbReference type="FunCoup" id="B4N8C3">
    <property type="interactions" value="122"/>
</dbReference>
<evidence type="ECO:0000256" key="4">
    <source>
        <dbReference type="ARBA" id="ARBA00005037"/>
    </source>
</evidence>
<dbReference type="InParanoid" id="B4N8C3"/>
<dbReference type="InterPro" id="IPR011576">
    <property type="entry name" value="Pyridox_Oxase_N"/>
</dbReference>
<dbReference type="OrthoDB" id="303614at2759"/>
<evidence type="ECO:0000256" key="6">
    <source>
        <dbReference type="ARBA" id="ARBA00012801"/>
    </source>
</evidence>
<keyword evidence="7" id="KW-0285">Flavoprotein</keyword>
<evidence type="ECO:0000256" key="9">
    <source>
        <dbReference type="ARBA" id="ARBA00023002"/>
    </source>
</evidence>
<dbReference type="Pfam" id="PF01243">
    <property type="entry name" value="PNPOx_N"/>
    <property type="match status" value="1"/>
</dbReference>
<dbReference type="EC" id="1.4.3.5" evidence="6"/>
<proteinExistence type="inferred from homology"/>
<dbReference type="InterPro" id="IPR000659">
    <property type="entry name" value="Pyridox_Oxase"/>
</dbReference>
<evidence type="ECO:0000259" key="10">
    <source>
        <dbReference type="Pfam" id="PF01243"/>
    </source>
</evidence>
<evidence type="ECO:0000256" key="1">
    <source>
        <dbReference type="ARBA" id="ARBA00001917"/>
    </source>
</evidence>
<dbReference type="OMA" id="MSITHGP"/>
<evidence type="ECO:0000313" key="11">
    <source>
        <dbReference type="EMBL" id="EDW81374.1"/>
    </source>
</evidence>
<feature type="domain" description="Pyridoxamine 5'-phosphate oxidase N-terminal" evidence="10">
    <location>
        <begin position="68"/>
        <end position="156"/>
    </location>
</feature>
<reference evidence="11 12" key="1">
    <citation type="journal article" date="2007" name="Nature">
        <title>Evolution of genes and genomes on the Drosophila phylogeny.</title>
        <authorList>
            <consortium name="Drosophila 12 Genomes Consortium"/>
            <person name="Clark A.G."/>
            <person name="Eisen M.B."/>
            <person name="Smith D.R."/>
            <person name="Bergman C.M."/>
            <person name="Oliver B."/>
            <person name="Markow T.A."/>
            <person name="Kaufman T.C."/>
            <person name="Kellis M."/>
            <person name="Gelbart W."/>
            <person name="Iyer V.N."/>
            <person name="Pollard D.A."/>
            <person name="Sackton T.B."/>
            <person name="Larracuente A.M."/>
            <person name="Singh N.D."/>
            <person name="Abad J.P."/>
            <person name="Abt D.N."/>
            <person name="Adryan B."/>
            <person name="Aguade M."/>
            <person name="Akashi H."/>
            <person name="Anderson W.W."/>
            <person name="Aquadro C.F."/>
            <person name="Ardell D.H."/>
            <person name="Arguello R."/>
            <person name="Artieri C.G."/>
            <person name="Barbash D.A."/>
            <person name="Barker D."/>
            <person name="Barsanti P."/>
            <person name="Batterham P."/>
            <person name="Batzoglou S."/>
            <person name="Begun D."/>
            <person name="Bhutkar A."/>
            <person name="Blanco E."/>
            <person name="Bosak S.A."/>
            <person name="Bradley R.K."/>
            <person name="Brand A.D."/>
            <person name="Brent M.R."/>
            <person name="Brooks A.N."/>
            <person name="Brown R.H."/>
            <person name="Butlin R.K."/>
            <person name="Caggese C."/>
            <person name="Calvi B.R."/>
            <person name="Bernardo de Carvalho A."/>
            <person name="Caspi A."/>
            <person name="Castrezana S."/>
            <person name="Celniker S.E."/>
            <person name="Chang J.L."/>
            <person name="Chapple C."/>
            <person name="Chatterji S."/>
            <person name="Chinwalla A."/>
            <person name="Civetta A."/>
            <person name="Clifton S.W."/>
            <person name="Comeron J.M."/>
            <person name="Costello J.C."/>
            <person name="Coyne J.A."/>
            <person name="Daub J."/>
            <person name="David R.G."/>
            <person name="Delcher A.L."/>
            <person name="Delehaunty K."/>
            <person name="Do C.B."/>
            <person name="Ebling H."/>
            <person name="Edwards K."/>
            <person name="Eickbush T."/>
            <person name="Evans J.D."/>
            <person name="Filipski A."/>
            <person name="Findeiss S."/>
            <person name="Freyhult E."/>
            <person name="Fulton L."/>
            <person name="Fulton R."/>
            <person name="Garcia A.C."/>
            <person name="Gardiner A."/>
            <person name="Garfield D.A."/>
            <person name="Garvin B.E."/>
            <person name="Gibson G."/>
            <person name="Gilbert D."/>
            <person name="Gnerre S."/>
            <person name="Godfrey J."/>
            <person name="Good R."/>
            <person name="Gotea V."/>
            <person name="Gravely B."/>
            <person name="Greenberg A.J."/>
            <person name="Griffiths-Jones S."/>
            <person name="Gross S."/>
            <person name="Guigo R."/>
            <person name="Gustafson E.A."/>
            <person name="Haerty W."/>
            <person name="Hahn M.W."/>
            <person name="Halligan D.L."/>
            <person name="Halpern A.L."/>
            <person name="Halter G.M."/>
            <person name="Han M.V."/>
            <person name="Heger A."/>
            <person name="Hillier L."/>
            <person name="Hinrichs A.S."/>
            <person name="Holmes I."/>
            <person name="Hoskins R.A."/>
            <person name="Hubisz M.J."/>
            <person name="Hultmark D."/>
            <person name="Huntley M.A."/>
            <person name="Jaffe D.B."/>
            <person name="Jagadeeshan S."/>
            <person name="Jeck W.R."/>
            <person name="Johnson J."/>
            <person name="Jones C.D."/>
            <person name="Jordan W.C."/>
            <person name="Karpen G.H."/>
            <person name="Kataoka E."/>
            <person name="Keightley P.D."/>
            <person name="Kheradpour P."/>
            <person name="Kirkness E.F."/>
            <person name="Koerich L.B."/>
            <person name="Kristiansen K."/>
            <person name="Kudrna D."/>
            <person name="Kulathinal R.J."/>
            <person name="Kumar S."/>
            <person name="Kwok R."/>
            <person name="Lander E."/>
            <person name="Langley C.H."/>
            <person name="Lapoint R."/>
            <person name="Lazzaro B.P."/>
            <person name="Lee S.J."/>
            <person name="Levesque L."/>
            <person name="Li R."/>
            <person name="Lin C.F."/>
            <person name="Lin M.F."/>
            <person name="Lindblad-Toh K."/>
            <person name="Llopart A."/>
            <person name="Long M."/>
            <person name="Low L."/>
            <person name="Lozovsky E."/>
            <person name="Lu J."/>
            <person name="Luo M."/>
            <person name="Machado C.A."/>
            <person name="Makalowski W."/>
            <person name="Marzo M."/>
            <person name="Matsuda M."/>
            <person name="Matzkin L."/>
            <person name="McAllister B."/>
            <person name="McBride C.S."/>
            <person name="McKernan B."/>
            <person name="McKernan K."/>
            <person name="Mendez-Lago M."/>
            <person name="Minx P."/>
            <person name="Mollenhauer M.U."/>
            <person name="Montooth K."/>
            <person name="Mount S.M."/>
            <person name="Mu X."/>
            <person name="Myers E."/>
            <person name="Negre B."/>
            <person name="Newfeld S."/>
            <person name="Nielsen R."/>
            <person name="Noor M.A."/>
            <person name="O'Grady P."/>
            <person name="Pachter L."/>
            <person name="Papaceit M."/>
            <person name="Parisi M.J."/>
            <person name="Parisi M."/>
            <person name="Parts L."/>
            <person name="Pedersen J.S."/>
            <person name="Pesole G."/>
            <person name="Phillippy A.M."/>
            <person name="Ponting C.P."/>
            <person name="Pop M."/>
            <person name="Porcelli D."/>
            <person name="Powell J.R."/>
            <person name="Prohaska S."/>
            <person name="Pruitt K."/>
            <person name="Puig M."/>
            <person name="Quesneville H."/>
            <person name="Ram K.R."/>
            <person name="Rand D."/>
            <person name="Rasmussen M.D."/>
            <person name="Reed L.K."/>
            <person name="Reenan R."/>
            <person name="Reily A."/>
            <person name="Remington K.A."/>
            <person name="Rieger T.T."/>
            <person name="Ritchie M.G."/>
            <person name="Robin C."/>
            <person name="Rogers Y.H."/>
            <person name="Rohde C."/>
            <person name="Rozas J."/>
            <person name="Rubenfield M.J."/>
            <person name="Ruiz A."/>
            <person name="Russo S."/>
            <person name="Salzberg S.L."/>
            <person name="Sanchez-Gracia A."/>
            <person name="Saranga D.J."/>
            <person name="Sato H."/>
            <person name="Schaeffer S.W."/>
            <person name="Schatz M.C."/>
            <person name="Schlenke T."/>
            <person name="Schwartz R."/>
            <person name="Segarra C."/>
            <person name="Singh R.S."/>
            <person name="Sirot L."/>
            <person name="Sirota M."/>
            <person name="Sisneros N.B."/>
            <person name="Smith C.D."/>
            <person name="Smith T.F."/>
            <person name="Spieth J."/>
            <person name="Stage D.E."/>
            <person name="Stark A."/>
            <person name="Stephan W."/>
            <person name="Strausberg R.L."/>
            <person name="Strempel S."/>
            <person name="Sturgill D."/>
            <person name="Sutton G."/>
            <person name="Sutton G.G."/>
            <person name="Tao W."/>
            <person name="Teichmann S."/>
            <person name="Tobari Y.N."/>
            <person name="Tomimura Y."/>
            <person name="Tsolas J.M."/>
            <person name="Valente V.L."/>
            <person name="Venter E."/>
            <person name="Venter J.C."/>
            <person name="Vicario S."/>
            <person name="Vieira F.G."/>
            <person name="Vilella A.J."/>
            <person name="Villasante A."/>
            <person name="Walenz B."/>
            <person name="Wang J."/>
            <person name="Wasserman M."/>
            <person name="Watts T."/>
            <person name="Wilson D."/>
            <person name="Wilson R.K."/>
            <person name="Wing R.A."/>
            <person name="Wolfner M.F."/>
            <person name="Wong A."/>
            <person name="Wong G.K."/>
            <person name="Wu C.I."/>
            <person name="Wu G."/>
            <person name="Yamamoto D."/>
            <person name="Yang H.P."/>
            <person name="Yang S.P."/>
            <person name="Yorke J.A."/>
            <person name="Yoshida K."/>
            <person name="Zdobnov E."/>
            <person name="Zhang P."/>
            <person name="Zhang Y."/>
            <person name="Zimin A.V."/>
            <person name="Baldwin J."/>
            <person name="Abdouelleil A."/>
            <person name="Abdulkadir J."/>
            <person name="Abebe A."/>
            <person name="Abera B."/>
            <person name="Abreu J."/>
            <person name="Acer S.C."/>
            <person name="Aftuck L."/>
            <person name="Alexander A."/>
            <person name="An P."/>
            <person name="Anderson E."/>
            <person name="Anderson S."/>
            <person name="Arachi H."/>
            <person name="Azer M."/>
            <person name="Bachantsang P."/>
            <person name="Barry A."/>
            <person name="Bayul T."/>
            <person name="Berlin A."/>
            <person name="Bessette D."/>
            <person name="Bloom T."/>
            <person name="Blye J."/>
            <person name="Boguslavskiy L."/>
            <person name="Bonnet C."/>
            <person name="Boukhgalter B."/>
            <person name="Bourzgui I."/>
            <person name="Brown A."/>
            <person name="Cahill P."/>
            <person name="Channer S."/>
            <person name="Cheshatsang Y."/>
            <person name="Chuda L."/>
            <person name="Citroen M."/>
            <person name="Collymore A."/>
            <person name="Cooke P."/>
            <person name="Costello M."/>
            <person name="D'Aco K."/>
            <person name="Daza R."/>
            <person name="De Haan G."/>
            <person name="DeGray S."/>
            <person name="DeMaso C."/>
            <person name="Dhargay N."/>
            <person name="Dooley K."/>
            <person name="Dooley E."/>
            <person name="Doricent M."/>
            <person name="Dorje P."/>
            <person name="Dorjee K."/>
            <person name="Dupes A."/>
            <person name="Elong R."/>
            <person name="Falk J."/>
            <person name="Farina A."/>
            <person name="Faro S."/>
            <person name="Ferguson D."/>
            <person name="Fisher S."/>
            <person name="Foley C.D."/>
            <person name="Franke A."/>
            <person name="Friedrich D."/>
            <person name="Gadbois L."/>
            <person name="Gearin G."/>
            <person name="Gearin C.R."/>
            <person name="Giannoukos G."/>
            <person name="Goode T."/>
            <person name="Graham J."/>
            <person name="Grandbois E."/>
            <person name="Grewal S."/>
            <person name="Gyaltsen K."/>
            <person name="Hafez N."/>
            <person name="Hagos B."/>
            <person name="Hall J."/>
            <person name="Henson C."/>
            <person name="Hollinger A."/>
            <person name="Honan T."/>
            <person name="Huard M.D."/>
            <person name="Hughes L."/>
            <person name="Hurhula B."/>
            <person name="Husby M.E."/>
            <person name="Kamat A."/>
            <person name="Kanga B."/>
            <person name="Kashin S."/>
            <person name="Khazanovich D."/>
            <person name="Kisner P."/>
            <person name="Lance K."/>
            <person name="Lara M."/>
            <person name="Lee W."/>
            <person name="Lennon N."/>
            <person name="Letendre F."/>
            <person name="LeVine R."/>
            <person name="Lipovsky A."/>
            <person name="Liu X."/>
            <person name="Liu J."/>
            <person name="Liu S."/>
            <person name="Lokyitsang T."/>
            <person name="Lokyitsang Y."/>
            <person name="Lubonja R."/>
            <person name="Lui A."/>
            <person name="MacDonald P."/>
            <person name="Magnisalis V."/>
            <person name="Maru K."/>
            <person name="Matthews C."/>
            <person name="McCusker W."/>
            <person name="McDonough S."/>
            <person name="Mehta T."/>
            <person name="Meldrim J."/>
            <person name="Meneus L."/>
            <person name="Mihai O."/>
            <person name="Mihalev A."/>
            <person name="Mihova T."/>
            <person name="Mittelman R."/>
            <person name="Mlenga V."/>
            <person name="Montmayeur A."/>
            <person name="Mulrain L."/>
            <person name="Navidi A."/>
            <person name="Naylor J."/>
            <person name="Negash T."/>
            <person name="Nguyen T."/>
            <person name="Nguyen N."/>
            <person name="Nicol R."/>
            <person name="Norbu C."/>
            <person name="Norbu N."/>
            <person name="Novod N."/>
            <person name="O'Neill B."/>
            <person name="Osman S."/>
            <person name="Markiewicz E."/>
            <person name="Oyono O.L."/>
            <person name="Patti C."/>
            <person name="Phunkhang P."/>
            <person name="Pierre F."/>
            <person name="Priest M."/>
            <person name="Raghuraman S."/>
            <person name="Rege F."/>
            <person name="Reyes R."/>
            <person name="Rise C."/>
            <person name="Rogov P."/>
            <person name="Ross K."/>
            <person name="Ryan E."/>
            <person name="Settipalli S."/>
            <person name="Shea T."/>
            <person name="Sherpa N."/>
            <person name="Shi L."/>
            <person name="Shih D."/>
            <person name="Sparrow T."/>
            <person name="Spaulding J."/>
            <person name="Stalker J."/>
            <person name="Stange-Thomann N."/>
            <person name="Stavropoulos S."/>
            <person name="Stone C."/>
            <person name="Strader C."/>
            <person name="Tesfaye S."/>
            <person name="Thomson T."/>
            <person name="Thoulutsang Y."/>
            <person name="Thoulutsang D."/>
            <person name="Topham K."/>
            <person name="Topping I."/>
            <person name="Tsamla T."/>
            <person name="Vassiliev H."/>
            <person name="Vo A."/>
            <person name="Wangchuk T."/>
            <person name="Wangdi T."/>
            <person name="Weiand M."/>
            <person name="Wilkinson J."/>
            <person name="Wilson A."/>
            <person name="Yadav S."/>
            <person name="Young G."/>
            <person name="Yu Q."/>
            <person name="Zembek L."/>
            <person name="Zhong D."/>
            <person name="Zimmer A."/>
            <person name="Zwirko Z."/>
            <person name="Jaffe D.B."/>
            <person name="Alvarez P."/>
            <person name="Brockman W."/>
            <person name="Butler J."/>
            <person name="Chin C."/>
            <person name="Gnerre S."/>
            <person name="Grabherr M."/>
            <person name="Kleber M."/>
            <person name="Mauceli E."/>
            <person name="MacCallum I."/>
        </authorList>
    </citation>
    <scope>NUCLEOTIDE SEQUENCE [LARGE SCALE GENOMIC DNA]</scope>
    <source>
        <strain evidence="12">Tucson 14030-0811.24</strain>
    </source>
</reference>